<feature type="domain" description="DUF6777" evidence="2">
    <location>
        <begin position="77"/>
        <end position="239"/>
    </location>
</feature>
<comment type="caution">
    <text evidence="3">The sequence shown here is derived from an EMBL/GenBank/DDBJ whole genome shotgun (WGS) entry which is preliminary data.</text>
</comment>
<feature type="region of interest" description="Disordered" evidence="1">
    <location>
        <begin position="38"/>
        <end position="93"/>
    </location>
</feature>
<feature type="compositionally biased region" description="Low complexity" evidence="1">
    <location>
        <begin position="54"/>
        <end position="76"/>
    </location>
</feature>
<accession>A0A2S9PZP3</accession>
<evidence type="ECO:0000259" key="2">
    <source>
        <dbReference type="Pfam" id="PF20568"/>
    </source>
</evidence>
<dbReference type="Proteomes" id="UP000239322">
    <property type="component" value="Unassembled WGS sequence"/>
</dbReference>
<feature type="region of interest" description="Disordered" evidence="1">
    <location>
        <begin position="238"/>
        <end position="332"/>
    </location>
</feature>
<feature type="compositionally biased region" description="Low complexity" evidence="1">
    <location>
        <begin position="266"/>
        <end position="279"/>
    </location>
</feature>
<sequence>MPAAYTLAVALIVTGCGDGGGDAGAGPHISAGAQKVRLMPAGEPGPDPFTASTARPSPGLPSPAAADGAGAKAQSARSVPGSTPGLYGGTRSVPSCDTERQAALLTEDDTKARAFAQAAGVTPAGLSVWVRGLTPVLLRADVRVTGHGYRDGAADPYQAVLQTGTAVLVDRYGSPRVRCAGGNPLRTAVDARGAAEHEGEAWPAFHPGRTLLVTPTARPLGALVIVNVLSGTWVERPIGTSGSQDVQPADPPPYKPGERDLTEAGTAPTPAPRESAPAEPSGPPAPPTGNEPAAPTDGSDAGEQGERQPENAAPDTPEPADCPTDPGEGLPV</sequence>
<dbReference type="InterPro" id="IPR046704">
    <property type="entry name" value="DUF6777"/>
</dbReference>
<gene>
    <name evidence="3" type="ORF">C6N75_07395</name>
</gene>
<reference evidence="3 4" key="1">
    <citation type="submission" date="2018-03" db="EMBL/GenBank/DDBJ databases">
        <title>Novel Streptomyces sp. from soil.</title>
        <authorList>
            <person name="Tan G.Y.A."/>
            <person name="Lee Z.Y."/>
        </authorList>
    </citation>
    <scope>NUCLEOTIDE SEQUENCE [LARGE SCALE GENOMIC DNA]</scope>
    <source>
        <strain evidence="3 4">ST5x</strain>
    </source>
</reference>
<proteinExistence type="predicted"/>
<evidence type="ECO:0000313" key="4">
    <source>
        <dbReference type="Proteomes" id="UP000239322"/>
    </source>
</evidence>
<feature type="compositionally biased region" description="Pro residues" evidence="1">
    <location>
        <begin position="280"/>
        <end position="289"/>
    </location>
</feature>
<organism evidence="3 4">
    <name type="scientific">Streptomyces solincola</name>
    <dbReference type="NCBI Taxonomy" id="2100817"/>
    <lineage>
        <taxon>Bacteria</taxon>
        <taxon>Bacillati</taxon>
        <taxon>Actinomycetota</taxon>
        <taxon>Actinomycetes</taxon>
        <taxon>Kitasatosporales</taxon>
        <taxon>Streptomycetaceae</taxon>
        <taxon>Streptomyces</taxon>
    </lineage>
</organism>
<dbReference type="EMBL" id="PVLV01000096">
    <property type="protein sequence ID" value="PRH79862.1"/>
    <property type="molecule type" value="Genomic_DNA"/>
</dbReference>
<name>A0A2S9PZP3_9ACTN</name>
<feature type="non-terminal residue" evidence="3">
    <location>
        <position position="332"/>
    </location>
</feature>
<dbReference type="Pfam" id="PF20568">
    <property type="entry name" value="DUF6777"/>
    <property type="match status" value="1"/>
</dbReference>
<dbReference type="AlphaFoldDB" id="A0A2S9PZP3"/>
<protein>
    <recommendedName>
        <fullName evidence="2">DUF6777 domain-containing protein</fullName>
    </recommendedName>
</protein>
<keyword evidence="4" id="KW-1185">Reference proteome</keyword>
<evidence type="ECO:0000313" key="3">
    <source>
        <dbReference type="EMBL" id="PRH79862.1"/>
    </source>
</evidence>
<evidence type="ECO:0000256" key="1">
    <source>
        <dbReference type="SAM" id="MobiDB-lite"/>
    </source>
</evidence>